<dbReference type="HOGENOM" id="CLU_2097749_0_0_1"/>
<protein>
    <submittedName>
        <fullName evidence="1">Uncharacterized protein</fullName>
    </submittedName>
</protein>
<dbReference type="EMBL" id="CAFZ01000122">
    <property type="protein sequence ID" value="CCA71487.1"/>
    <property type="molecule type" value="Genomic_DNA"/>
</dbReference>
<keyword evidence="2" id="KW-1185">Reference proteome</keyword>
<evidence type="ECO:0000313" key="2">
    <source>
        <dbReference type="Proteomes" id="UP000007148"/>
    </source>
</evidence>
<comment type="caution">
    <text evidence="1">The sequence shown here is derived from an EMBL/GenBank/DDBJ whole genome shotgun (WGS) entry which is preliminary data.</text>
</comment>
<proteinExistence type="predicted"/>
<organism evidence="1 2">
    <name type="scientific">Serendipita indica (strain DSM 11827)</name>
    <name type="common">Root endophyte fungus</name>
    <name type="synonym">Piriformospora indica</name>
    <dbReference type="NCBI Taxonomy" id="1109443"/>
    <lineage>
        <taxon>Eukaryota</taxon>
        <taxon>Fungi</taxon>
        <taxon>Dikarya</taxon>
        <taxon>Basidiomycota</taxon>
        <taxon>Agaricomycotina</taxon>
        <taxon>Agaricomycetes</taxon>
        <taxon>Sebacinales</taxon>
        <taxon>Serendipitaceae</taxon>
        <taxon>Serendipita</taxon>
    </lineage>
</organism>
<evidence type="ECO:0000313" key="1">
    <source>
        <dbReference type="EMBL" id="CCA71487.1"/>
    </source>
</evidence>
<dbReference type="AlphaFoldDB" id="G4TJK6"/>
<accession>G4TJK6</accession>
<dbReference type="InParanoid" id="G4TJK6"/>
<sequence>MDVLTLPRQHPPARTRSVWLRSLLTANLFPVKLSDLPPQGVAGAACIPREDSNVVSHEPLRSVSPLQRRLCHSLSVEFACICCSKERRCSLEYSYSYAPERELQQIKGKRTESSGP</sequence>
<dbReference type="Proteomes" id="UP000007148">
    <property type="component" value="Unassembled WGS sequence"/>
</dbReference>
<reference evidence="1 2" key="1">
    <citation type="journal article" date="2011" name="PLoS Pathog.">
        <title>Endophytic Life Strategies Decoded by Genome and Transcriptome Analyses of the Mutualistic Root Symbiont Piriformospora indica.</title>
        <authorList>
            <person name="Zuccaro A."/>
            <person name="Lahrmann U."/>
            <person name="Guldener U."/>
            <person name="Langen G."/>
            <person name="Pfiffi S."/>
            <person name="Biedenkopf D."/>
            <person name="Wong P."/>
            <person name="Samans B."/>
            <person name="Grimm C."/>
            <person name="Basiewicz M."/>
            <person name="Murat C."/>
            <person name="Martin F."/>
            <person name="Kogel K.H."/>
        </authorList>
    </citation>
    <scope>NUCLEOTIDE SEQUENCE [LARGE SCALE GENOMIC DNA]</scope>
    <source>
        <strain evidence="1 2">DSM 11827</strain>
    </source>
</reference>
<name>G4TJK6_SERID</name>
<gene>
    <name evidence="1" type="ORF">PIIN_05424</name>
</gene>